<dbReference type="CDD" id="cd00540">
    <property type="entry name" value="AAG"/>
    <property type="match status" value="1"/>
</dbReference>
<evidence type="ECO:0000256" key="1">
    <source>
        <dbReference type="ARBA" id="ARBA00009232"/>
    </source>
</evidence>
<evidence type="ECO:0000256" key="3">
    <source>
        <dbReference type="ARBA" id="ARBA00022801"/>
    </source>
</evidence>
<dbReference type="GO" id="GO:0003905">
    <property type="term" value="F:alkylbase DNA N-glycosylase activity"/>
    <property type="evidence" value="ECO:0007669"/>
    <property type="project" value="InterPro"/>
</dbReference>
<dbReference type="InterPro" id="IPR036995">
    <property type="entry name" value="MPG_sf"/>
</dbReference>
<dbReference type="InterPro" id="IPR003180">
    <property type="entry name" value="MPG"/>
</dbReference>
<dbReference type="InterPro" id="IPR011034">
    <property type="entry name" value="Formyl_transferase-like_C_sf"/>
</dbReference>
<dbReference type="Gene3D" id="3.10.300.10">
    <property type="entry name" value="Methylpurine-DNA glycosylase (MPG)"/>
    <property type="match status" value="1"/>
</dbReference>
<evidence type="ECO:0000313" key="7">
    <source>
        <dbReference type="Proteomes" id="UP000249547"/>
    </source>
</evidence>
<keyword evidence="4 5" id="KW-0234">DNA repair</keyword>
<evidence type="ECO:0000256" key="2">
    <source>
        <dbReference type="ARBA" id="ARBA00022763"/>
    </source>
</evidence>
<dbReference type="Pfam" id="PF02245">
    <property type="entry name" value="Pur_DNA_glyco"/>
    <property type="match status" value="1"/>
</dbReference>
<reference evidence="6 7" key="1">
    <citation type="submission" date="2018-06" db="EMBL/GenBank/DDBJ databases">
        <title>Genomic Encyclopedia of Archaeal and Bacterial Type Strains, Phase II (KMG-II): from individual species to whole genera.</title>
        <authorList>
            <person name="Goeker M."/>
        </authorList>
    </citation>
    <scope>NUCLEOTIDE SEQUENCE [LARGE SCALE GENOMIC DNA]</scope>
    <source>
        <strain evidence="6 7">DSM 23857</strain>
    </source>
</reference>
<evidence type="ECO:0000313" key="6">
    <source>
        <dbReference type="EMBL" id="RAJ10620.1"/>
    </source>
</evidence>
<dbReference type="Proteomes" id="UP000249547">
    <property type="component" value="Unassembled WGS sequence"/>
</dbReference>
<comment type="caution">
    <text evidence="6">The sequence shown here is derived from an EMBL/GenBank/DDBJ whole genome shotgun (WGS) entry which is preliminary data.</text>
</comment>
<dbReference type="FunFam" id="3.10.300.10:FF:000001">
    <property type="entry name" value="Putative 3-methyladenine DNA glycosylase"/>
    <property type="match status" value="1"/>
</dbReference>
<keyword evidence="2 5" id="KW-0227">DNA damage</keyword>
<sequence length="205" mass="22925">MAKLDRAFYLQDNVVNVARQLLGCKIVTMFNGERTAGIIVDTEAYKGITDRASHAFNNRRTNRTEKMYLEGGYAYVYLVYGLHHLFNVVTNQQNHPDGVMLRAIEPVEGIDVMLKRCGKTKLDYSLTNGPGSLSKALGITVQNAGEDLTGNLIWIEKNNKTLPNSAVMITTRVGVNYAGDDAYLPYRFYIKDNPYRSKAKGLPLP</sequence>
<dbReference type="NCBIfam" id="TIGR00567">
    <property type="entry name" value="3mg"/>
    <property type="match status" value="1"/>
</dbReference>
<evidence type="ECO:0000256" key="5">
    <source>
        <dbReference type="HAMAP-Rule" id="MF_00527"/>
    </source>
</evidence>
<proteinExistence type="inferred from homology"/>
<dbReference type="PANTHER" id="PTHR10429:SF0">
    <property type="entry name" value="DNA-3-METHYLADENINE GLYCOSYLASE"/>
    <property type="match status" value="1"/>
</dbReference>
<dbReference type="EC" id="3.2.2.-" evidence="5"/>
<gene>
    <name evidence="6" type="ORF">LX64_00225</name>
</gene>
<comment type="similarity">
    <text evidence="1 5">Belongs to the DNA glycosylase MPG family.</text>
</comment>
<keyword evidence="7" id="KW-1185">Reference proteome</keyword>
<dbReference type="EMBL" id="QLLL01000001">
    <property type="protein sequence ID" value="RAJ10620.1"/>
    <property type="molecule type" value="Genomic_DNA"/>
</dbReference>
<name>A0A327R1T1_9BACT</name>
<dbReference type="PANTHER" id="PTHR10429">
    <property type="entry name" value="DNA-3-METHYLADENINE GLYCOSYLASE"/>
    <property type="match status" value="1"/>
</dbReference>
<organism evidence="6 7">
    <name type="scientific">Chitinophaga skermanii</name>
    <dbReference type="NCBI Taxonomy" id="331697"/>
    <lineage>
        <taxon>Bacteria</taxon>
        <taxon>Pseudomonadati</taxon>
        <taxon>Bacteroidota</taxon>
        <taxon>Chitinophagia</taxon>
        <taxon>Chitinophagales</taxon>
        <taxon>Chitinophagaceae</taxon>
        <taxon>Chitinophaga</taxon>
    </lineage>
</organism>
<dbReference type="SUPFAM" id="SSF50486">
    <property type="entry name" value="FMT C-terminal domain-like"/>
    <property type="match status" value="1"/>
</dbReference>
<dbReference type="GO" id="GO:0006284">
    <property type="term" value="P:base-excision repair"/>
    <property type="evidence" value="ECO:0007669"/>
    <property type="project" value="InterPro"/>
</dbReference>
<protein>
    <recommendedName>
        <fullName evidence="5">Putative 3-methyladenine DNA glycosylase</fullName>
        <ecNumber evidence="5">3.2.2.-</ecNumber>
    </recommendedName>
</protein>
<dbReference type="AlphaFoldDB" id="A0A327R1T1"/>
<dbReference type="OrthoDB" id="9794313at2"/>
<dbReference type="GO" id="GO:0003677">
    <property type="term" value="F:DNA binding"/>
    <property type="evidence" value="ECO:0007669"/>
    <property type="project" value="InterPro"/>
</dbReference>
<dbReference type="HAMAP" id="MF_00527">
    <property type="entry name" value="3MGH"/>
    <property type="match status" value="1"/>
</dbReference>
<evidence type="ECO:0000256" key="4">
    <source>
        <dbReference type="ARBA" id="ARBA00023204"/>
    </source>
</evidence>
<accession>A0A327R1T1</accession>
<keyword evidence="3 5" id="KW-0378">Hydrolase</keyword>
<dbReference type="RefSeq" id="WP_111595758.1">
    <property type="nucleotide sequence ID" value="NZ_QLLL01000001.1"/>
</dbReference>